<organism evidence="2 3">
    <name type="scientific">Cupriavidus pampae</name>
    <dbReference type="NCBI Taxonomy" id="659251"/>
    <lineage>
        <taxon>Bacteria</taxon>
        <taxon>Pseudomonadati</taxon>
        <taxon>Pseudomonadota</taxon>
        <taxon>Betaproteobacteria</taxon>
        <taxon>Burkholderiales</taxon>
        <taxon>Burkholderiaceae</taxon>
        <taxon>Cupriavidus</taxon>
    </lineage>
</organism>
<dbReference type="RefSeq" id="WP_223994228.1">
    <property type="nucleotide sequence ID" value="NZ_CAJZAG010000012.1"/>
</dbReference>
<keyword evidence="1" id="KW-0732">Signal</keyword>
<sequence length="153" mass="16809">MRELAKKSAIAVATLVLAAGCAQSPTTETPEAQQTAAVLAKLDGYASVAVNAQRELAMATDAKNQNALVRRQRLLTDVVNYDFYGDVETVLRDITNKYDYKLEIYGKRPPGGVVTSVYVKNKPVLDVLKNIGYATPFFDIKLNPDTIELHYKG</sequence>
<feature type="chain" id="PRO_5046648947" description="DotD/TraH family lipoprotein" evidence="1">
    <location>
        <begin position="25"/>
        <end position="153"/>
    </location>
</feature>
<dbReference type="Gene3D" id="3.55.50.60">
    <property type="entry name" value="DotD protein"/>
    <property type="match status" value="1"/>
</dbReference>
<dbReference type="EMBL" id="CAJZAG010000012">
    <property type="protein sequence ID" value="CAG9184258.1"/>
    <property type="molecule type" value="Genomic_DNA"/>
</dbReference>
<protein>
    <recommendedName>
        <fullName evidence="4">DotD/TraH family lipoprotein</fullName>
    </recommendedName>
</protein>
<accession>A0ABN7ZE60</accession>
<evidence type="ECO:0000313" key="3">
    <source>
        <dbReference type="Proteomes" id="UP000706525"/>
    </source>
</evidence>
<proteinExistence type="predicted"/>
<keyword evidence="3" id="KW-1185">Reference proteome</keyword>
<evidence type="ECO:0000313" key="2">
    <source>
        <dbReference type="EMBL" id="CAG9184258.1"/>
    </source>
</evidence>
<dbReference type="InterPro" id="IPR031817">
    <property type="entry name" value="DotD"/>
</dbReference>
<dbReference type="Proteomes" id="UP000706525">
    <property type="component" value="Unassembled WGS sequence"/>
</dbReference>
<evidence type="ECO:0000256" key="1">
    <source>
        <dbReference type="SAM" id="SignalP"/>
    </source>
</evidence>
<dbReference type="PROSITE" id="PS51257">
    <property type="entry name" value="PROKAR_LIPOPROTEIN"/>
    <property type="match status" value="1"/>
</dbReference>
<comment type="caution">
    <text evidence="2">The sequence shown here is derived from an EMBL/GenBank/DDBJ whole genome shotgun (WGS) entry which is preliminary data.</text>
</comment>
<gene>
    <name evidence="2" type="ORF">LMG32289_05570</name>
</gene>
<name>A0ABN7ZE60_9BURK</name>
<feature type="signal peptide" evidence="1">
    <location>
        <begin position="1"/>
        <end position="24"/>
    </location>
</feature>
<dbReference type="InterPro" id="IPR038140">
    <property type="entry name" value="DotD_sf"/>
</dbReference>
<reference evidence="2 3" key="1">
    <citation type="submission" date="2021-08" db="EMBL/GenBank/DDBJ databases">
        <authorList>
            <person name="Peeters C."/>
        </authorList>
    </citation>
    <scope>NUCLEOTIDE SEQUENCE [LARGE SCALE GENOMIC DNA]</scope>
    <source>
        <strain evidence="2 3">LMG 32289</strain>
    </source>
</reference>
<dbReference type="Pfam" id="PF16816">
    <property type="entry name" value="DotD"/>
    <property type="match status" value="1"/>
</dbReference>
<evidence type="ECO:0008006" key="4">
    <source>
        <dbReference type="Google" id="ProtNLM"/>
    </source>
</evidence>